<dbReference type="AlphaFoldDB" id="A0A0X8HVV3"/>
<protein>
    <submittedName>
        <fullName evidence="6">HGR083Cp</fullName>
    </submittedName>
</protein>
<dbReference type="EMBL" id="CP014247">
    <property type="protein sequence ID" value="AMD22422.1"/>
    <property type="molecule type" value="Genomic_DNA"/>
</dbReference>
<dbReference type="GeneID" id="28725774"/>
<dbReference type="RefSeq" id="XP_017989418.1">
    <property type="nucleotide sequence ID" value="XM_018133929.1"/>
</dbReference>
<evidence type="ECO:0000256" key="1">
    <source>
        <dbReference type="ARBA" id="ARBA00004141"/>
    </source>
</evidence>
<reference evidence="6 7" key="1">
    <citation type="submission" date="2016-01" db="EMBL/GenBank/DDBJ databases">
        <title>Genome sequence of the yeast Holleya sinecauda.</title>
        <authorList>
            <person name="Dietrich F.S."/>
        </authorList>
    </citation>
    <scope>NUCLEOTIDE SEQUENCE [LARGE SCALE GENOMIC DNA]</scope>
    <source>
        <strain evidence="6 7">ATCC 58844</strain>
    </source>
</reference>
<feature type="transmembrane region" description="Helical" evidence="5">
    <location>
        <begin position="346"/>
        <end position="372"/>
    </location>
</feature>
<evidence type="ECO:0000313" key="7">
    <source>
        <dbReference type="Proteomes" id="UP000243052"/>
    </source>
</evidence>
<evidence type="ECO:0000313" key="6">
    <source>
        <dbReference type="EMBL" id="AMD22422.1"/>
    </source>
</evidence>
<dbReference type="Pfam" id="PF08733">
    <property type="entry name" value="PalH"/>
    <property type="match status" value="1"/>
</dbReference>
<organism evidence="6 7">
    <name type="scientific">Eremothecium sinecaudum</name>
    <dbReference type="NCBI Taxonomy" id="45286"/>
    <lineage>
        <taxon>Eukaryota</taxon>
        <taxon>Fungi</taxon>
        <taxon>Dikarya</taxon>
        <taxon>Ascomycota</taxon>
        <taxon>Saccharomycotina</taxon>
        <taxon>Saccharomycetes</taxon>
        <taxon>Saccharomycetales</taxon>
        <taxon>Saccharomycetaceae</taxon>
        <taxon>Eremothecium</taxon>
    </lineage>
</organism>
<evidence type="ECO:0000256" key="3">
    <source>
        <dbReference type="ARBA" id="ARBA00022989"/>
    </source>
</evidence>
<dbReference type="GO" id="GO:0005886">
    <property type="term" value="C:plasma membrane"/>
    <property type="evidence" value="ECO:0007669"/>
    <property type="project" value="TreeGrafter"/>
</dbReference>
<proteinExistence type="predicted"/>
<accession>A0A0X8HVV3</accession>
<evidence type="ECO:0000256" key="5">
    <source>
        <dbReference type="SAM" id="Phobius"/>
    </source>
</evidence>
<dbReference type="Proteomes" id="UP000243052">
    <property type="component" value="Chromosome vii"/>
</dbReference>
<feature type="transmembrane region" description="Helical" evidence="5">
    <location>
        <begin position="321"/>
        <end position="340"/>
    </location>
</feature>
<keyword evidence="2 5" id="KW-0812">Transmembrane</keyword>
<feature type="transmembrane region" description="Helical" evidence="5">
    <location>
        <begin position="126"/>
        <end position="145"/>
    </location>
</feature>
<dbReference type="OrthoDB" id="4033945at2759"/>
<feature type="transmembrane region" description="Helical" evidence="5">
    <location>
        <begin position="177"/>
        <end position="196"/>
    </location>
</feature>
<dbReference type="PANTHER" id="PTHR35779">
    <property type="entry name" value="PH-RESPONSE REGULATOR PROTEIN PALH/RIM21"/>
    <property type="match status" value="1"/>
</dbReference>
<dbReference type="PANTHER" id="PTHR35779:SF2">
    <property type="entry name" value="PROTEIN DFG16"/>
    <property type="match status" value="1"/>
</dbReference>
<feature type="transmembrane region" description="Helical" evidence="5">
    <location>
        <begin position="259"/>
        <end position="279"/>
    </location>
</feature>
<dbReference type="GO" id="GO:0071467">
    <property type="term" value="P:cellular response to pH"/>
    <property type="evidence" value="ECO:0007669"/>
    <property type="project" value="TreeGrafter"/>
</dbReference>
<dbReference type="STRING" id="45286.A0A0X8HVV3"/>
<evidence type="ECO:0000256" key="2">
    <source>
        <dbReference type="ARBA" id="ARBA00022692"/>
    </source>
</evidence>
<keyword evidence="3 5" id="KW-1133">Transmembrane helix</keyword>
<keyword evidence="4 5" id="KW-0472">Membrane</keyword>
<dbReference type="InterPro" id="IPR014844">
    <property type="entry name" value="PalH"/>
</dbReference>
<feature type="transmembrane region" description="Helical" evidence="5">
    <location>
        <begin position="90"/>
        <end position="114"/>
    </location>
</feature>
<evidence type="ECO:0000256" key="4">
    <source>
        <dbReference type="ARBA" id="ARBA00023136"/>
    </source>
</evidence>
<feature type="transmembrane region" description="Helical" evidence="5">
    <location>
        <begin position="217"/>
        <end position="239"/>
    </location>
</feature>
<gene>
    <name evidence="6" type="ORF">AW171_hschr74459</name>
</gene>
<name>A0A0X8HVV3_9SACH</name>
<sequence length="506" mass="58785">MRGHYTPWRKLELEIIDAAAAFNCTINMLTGGDIKIHVNTTVSTYRSNNPAWFIKCMNQANYTLLTKSLEHISLQDNLFKNYRDSFLGSAVMYGSSLPAACTIAWIMVLVLALLPAKSHYANRGPVFIYTLSYAIGLTLFATHLTRNVFQKQYQLNYQNISEVALKINKHMILKFNLYLNSILANLAWLQVVYHMFHNYRQSKRRWIPYWLKNHSTRILFIGIPLSIADAIVGGINLFWSPSNVAEGERRLISKYEASYYLHVFIEFLIFVLFTISIYYHVYQFFIQTIDYVQQREDDNETQSKWATLKDTYSAYKYTIPILLHNTLAFAFFAIGITVNFFKYNGMFYWCFIVTSFFRVVITVSVWALLGILEKQEHILRKKTILGRKISDEDMLFVEPSSSLLGFNSGETVEVDQNQCSSKEIGHRERTTDNYNSNSGYSWFSRRVNIFKKNIGSFTADNYELQTKELHSFTILSDSNSVETELGRNIIFDDDTWYTDTFSSVDE</sequence>
<comment type="subcellular location">
    <subcellularLocation>
        <location evidence="1">Membrane</location>
        <topology evidence="1">Multi-pass membrane protein</topology>
    </subcellularLocation>
</comment>
<keyword evidence="7" id="KW-1185">Reference proteome</keyword>